<comment type="caution">
    <text evidence="2">The sequence shown here is derived from an EMBL/GenBank/DDBJ whole genome shotgun (WGS) entry which is preliminary data.</text>
</comment>
<dbReference type="AlphaFoldDB" id="A0A7X6LTM5"/>
<evidence type="ECO:0000313" key="3">
    <source>
        <dbReference type="Proteomes" id="UP000554284"/>
    </source>
</evidence>
<proteinExistence type="predicted"/>
<evidence type="ECO:0000313" key="2">
    <source>
        <dbReference type="EMBL" id="NKY69607.1"/>
    </source>
</evidence>
<dbReference type="EMBL" id="JBEPNZ010000002">
    <property type="protein sequence ID" value="MET3945305.1"/>
    <property type="molecule type" value="Genomic_DNA"/>
</dbReference>
<gene>
    <name evidence="2" type="ORF">HF989_09590</name>
    <name evidence="1" type="ORF">JOF50_002168</name>
</gene>
<keyword evidence="4" id="KW-1185">Reference proteome</keyword>
<organism evidence="2 3">
    <name type="scientific">Corynebacterium mucifaciens</name>
    <dbReference type="NCBI Taxonomy" id="57171"/>
    <lineage>
        <taxon>Bacteria</taxon>
        <taxon>Bacillati</taxon>
        <taxon>Actinomycetota</taxon>
        <taxon>Actinomycetes</taxon>
        <taxon>Mycobacteriales</taxon>
        <taxon>Corynebacteriaceae</taxon>
        <taxon>Corynebacterium</taxon>
    </lineage>
</organism>
<accession>A0A7X6LTM5</accession>
<dbReference type="RefSeq" id="WP_168686025.1">
    <property type="nucleotide sequence ID" value="NZ_JAAXPF010000013.1"/>
</dbReference>
<evidence type="ECO:0000313" key="4">
    <source>
        <dbReference type="Proteomes" id="UP001549139"/>
    </source>
</evidence>
<reference evidence="2 3" key="1">
    <citation type="submission" date="2020-04" db="EMBL/GenBank/DDBJ databases">
        <title>MicrobeNet Type strains.</title>
        <authorList>
            <person name="Nicholson A.C."/>
        </authorList>
    </citation>
    <scope>NUCLEOTIDE SEQUENCE [LARGE SCALE GENOMIC DNA]</scope>
    <source>
        <strain evidence="2 3">ATCC 700355</strain>
    </source>
</reference>
<protein>
    <submittedName>
        <fullName evidence="2">Uncharacterized protein</fullName>
    </submittedName>
</protein>
<name>A0A7X6LTM5_9CORY</name>
<evidence type="ECO:0000313" key="1">
    <source>
        <dbReference type="EMBL" id="MET3945305.1"/>
    </source>
</evidence>
<dbReference type="Proteomes" id="UP000554284">
    <property type="component" value="Unassembled WGS sequence"/>
</dbReference>
<reference evidence="1 4" key="2">
    <citation type="submission" date="2024-06" db="EMBL/GenBank/DDBJ databases">
        <title>Sequencing the genomes of 1000 actinobacteria strains.</title>
        <authorList>
            <person name="Klenk H.-P."/>
        </authorList>
    </citation>
    <scope>NUCLEOTIDE SEQUENCE [LARGE SCALE GENOMIC DNA]</scope>
    <source>
        <strain evidence="1 4">DSM 44265</strain>
    </source>
</reference>
<sequence length="114" mass="12421">MIIEGVITELPTPAEHAARTERGKKEGKGLGIVGVGVKKRTRGKPTFFRVTFQNTETDMLATHIVEDYAPGDPVVITADESTIQMVWEIDEIARTSAVIKVWGMDIAPAVGDRS</sequence>
<dbReference type="Proteomes" id="UP001549139">
    <property type="component" value="Unassembled WGS sequence"/>
</dbReference>
<dbReference type="EMBL" id="JAAXPF010000013">
    <property type="protein sequence ID" value="NKY69607.1"/>
    <property type="molecule type" value="Genomic_DNA"/>
</dbReference>